<evidence type="ECO:0000313" key="3">
    <source>
        <dbReference type="Proteomes" id="UP001302429"/>
    </source>
</evidence>
<sequence>MAIEKLSLDEAFATIDGYWQPKIAADVNDAQVKLAKFKGAFDWHHHEAEDELFLVIAGQMRMGLRDSEGERFTDLDAGEMIMVPHGVEHRPEALSEECHVLMVEPNSTLNTGNVTNDRTVTDLERL</sequence>
<dbReference type="InterPro" id="IPR052044">
    <property type="entry name" value="PKS_Associated_Protein"/>
</dbReference>
<dbReference type="RefSeq" id="WP_317083146.1">
    <property type="nucleotide sequence ID" value="NZ_CP136594.1"/>
</dbReference>
<dbReference type="InterPro" id="IPR013096">
    <property type="entry name" value="Cupin_2"/>
</dbReference>
<accession>A0AA97F9S2</accession>
<evidence type="ECO:0000259" key="1">
    <source>
        <dbReference type="Pfam" id="PF07883"/>
    </source>
</evidence>
<dbReference type="CDD" id="cd02226">
    <property type="entry name" value="cupin_YdbB-like"/>
    <property type="match status" value="1"/>
</dbReference>
<dbReference type="Gene3D" id="2.60.120.10">
    <property type="entry name" value="Jelly Rolls"/>
    <property type="match status" value="1"/>
</dbReference>
<dbReference type="AlphaFoldDB" id="A0AA97F9S2"/>
<dbReference type="EMBL" id="CP136594">
    <property type="protein sequence ID" value="WOE75877.1"/>
    <property type="molecule type" value="Genomic_DNA"/>
</dbReference>
<keyword evidence="3" id="KW-1185">Reference proteome</keyword>
<proteinExistence type="predicted"/>
<dbReference type="SUPFAM" id="SSF51182">
    <property type="entry name" value="RmlC-like cupins"/>
    <property type="match status" value="1"/>
</dbReference>
<evidence type="ECO:0000313" key="2">
    <source>
        <dbReference type="EMBL" id="WOE75877.1"/>
    </source>
</evidence>
<dbReference type="Proteomes" id="UP001302429">
    <property type="component" value="Chromosome"/>
</dbReference>
<dbReference type="InterPro" id="IPR014710">
    <property type="entry name" value="RmlC-like_jellyroll"/>
</dbReference>
<dbReference type="Pfam" id="PF07883">
    <property type="entry name" value="Cupin_2"/>
    <property type="match status" value="1"/>
</dbReference>
<dbReference type="PANTHER" id="PTHR36114">
    <property type="entry name" value="16.7 KDA PROTEIN IN WHIE LOCUS"/>
    <property type="match status" value="1"/>
</dbReference>
<feature type="domain" description="Cupin type-2" evidence="1">
    <location>
        <begin position="40"/>
        <end position="103"/>
    </location>
</feature>
<reference evidence="2 3" key="1">
    <citation type="submission" date="2023-10" db="EMBL/GenBank/DDBJ databases">
        <title>Complete genome sequence of a Sphingomonadaceae bacterium.</title>
        <authorList>
            <person name="Yan C."/>
        </authorList>
    </citation>
    <scope>NUCLEOTIDE SEQUENCE [LARGE SCALE GENOMIC DNA]</scope>
    <source>
        <strain evidence="2 3">SCSIO 66989</strain>
    </source>
</reference>
<dbReference type="InterPro" id="IPR011051">
    <property type="entry name" value="RmlC_Cupin_sf"/>
</dbReference>
<dbReference type="KEGG" id="acoa:RB602_03945"/>
<organism evidence="2 3">
    <name type="scientific">Alterisphingorhabdus coralli</name>
    <dbReference type="NCBI Taxonomy" id="3071408"/>
    <lineage>
        <taxon>Bacteria</taxon>
        <taxon>Pseudomonadati</taxon>
        <taxon>Pseudomonadota</taxon>
        <taxon>Alphaproteobacteria</taxon>
        <taxon>Sphingomonadales</taxon>
        <taxon>Sphingomonadaceae</taxon>
        <taxon>Alterisphingorhabdus (ex Yan et al. 2024)</taxon>
    </lineage>
</organism>
<gene>
    <name evidence="2" type="ORF">RB602_03945</name>
</gene>
<name>A0AA97F9S2_9SPHN</name>
<protein>
    <submittedName>
        <fullName evidence="2">Cupin domain-containing protein</fullName>
    </submittedName>
</protein>
<dbReference type="PANTHER" id="PTHR36114:SF1">
    <property type="entry name" value="16.7 KDA PROTEIN IN WHIE LOCUS"/>
    <property type="match status" value="1"/>
</dbReference>